<reference evidence="1" key="1">
    <citation type="journal article" date="2014" name="Int. J. Syst. Evol. Microbiol.">
        <title>Complete genome sequence of Corynebacterium casei LMG S-19264T (=DSM 44701T), isolated from a smear-ripened cheese.</title>
        <authorList>
            <consortium name="US DOE Joint Genome Institute (JGI-PGF)"/>
            <person name="Walter F."/>
            <person name="Albersmeier A."/>
            <person name="Kalinowski J."/>
            <person name="Ruckert C."/>
        </authorList>
    </citation>
    <scope>NUCLEOTIDE SEQUENCE</scope>
    <source>
        <strain evidence="1">CGMCC 1.15958</strain>
    </source>
</reference>
<name>A0A917DK25_9BACT</name>
<dbReference type="EMBL" id="BMKK01000001">
    <property type="protein sequence ID" value="GGD46424.1"/>
    <property type="molecule type" value="Genomic_DNA"/>
</dbReference>
<protein>
    <submittedName>
        <fullName evidence="1">Uncharacterized protein</fullName>
    </submittedName>
</protein>
<comment type="caution">
    <text evidence="1">The sequence shown here is derived from an EMBL/GenBank/DDBJ whole genome shotgun (WGS) entry which is preliminary data.</text>
</comment>
<reference evidence="1" key="2">
    <citation type="submission" date="2020-09" db="EMBL/GenBank/DDBJ databases">
        <authorList>
            <person name="Sun Q."/>
            <person name="Zhou Y."/>
        </authorList>
    </citation>
    <scope>NUCLEOTIDE SEQUENCE</scope>
    <source>
        <strain evidence="1">CGMCC 1.15958</strain>
    </source>
</reference>
<gene>
    <name evidence="1" type="ORF">GCM10011514_08090</name>
</gene>
<evidence type="ECO:0000313" key="1">
    <source>
        <dbReference type="EMBL" id="GGD46424.1"/>
    </source>
</evidence>
<keyword evidence="2" id="KW-1185">Reference proteome</keyword>
<dbReference type="AlphaFoldDB" id="A0A917DK25"/>
<evidence type="ECO:0000313" key="2">
    <source>
        <dbReference type="Proteomes" id="UP000609064"/>
    </source>
</evidence>
<accession>A0A917DK25</accession>
<dbReference type="Proteomes" id="UP000609064">
    <property type="component" value="Unassembled WGS sequence"/>
</dbReference>
<organism evidence="1 2">
    <name type="scientific">Emticicia aquatilis</name>
    <dbReference type="NCBI Taxonomy" id="1537369"/>
    <lineage>
        <taxon>Bacteria</taxon>
        <taxon>Pseudomonadati</taxon>
        <taxon>Bacteroidota</taxon>
        <taxon>Cytophagia</taxon>
        <taxon>Cytophagales</taxon>
        <taxon>Leadbetterellaceae</taxon>
        <taxon>Emticicia</taxon>
    </lineage>
</organism>
<proteinExistence type="predicted"/>
<dbReference type="RefSeq" id="WP_188764734.1">
    <property type="nucleotide sequence ID" value="NZ_BMKK01000001.1"/>
</dbReference>
<sequence length="130" mass="14470">MKNNIQTIDDLKAERARLHNQMQLSKIGMKNDIAAIKEELNPARQAVGVLNDVFTSPKKGLLTLGIGLGVDVVLRRTILARAGWLPRLVVPFLVRNAATNMVQKNGKTIVEKGLIWLKNVTEKPITHQKD</sequence>